<evidence type="ECO:0000259" key="1">
    <source>
        <dbReference type="PROSITE" id="PS51464"/>
    </source>
</evidence>
<dbReference type="GO" id="GO:0004360">
    <property type="term" value="F:glutamine-fructose-6-phosphate transaminase (isomerizing) activity"/>
    <property type="evidence" value="ECO:0007669"/>
    <property type="project" value="TreeGrafter"/>
</dbReference>
<feature type="non-terminal residue" evidence="2">
    <location>
        <position position="1"/>
    </location>
</feature>
<dbReference type="CDD" id="cd05710">
    <property type="entry name" value="SIS_1"/>
    <property type="match status" value="1"/>
</dbReference>
<dbReference type="PANTHER" id="PTHR10937:SF14">
    <property type="entry name" value="FRUCTOSELYSINE 6-PHOSPHATE DEGLYCASE"/>
    <property type="match status" value="1"/>
</dbReference>
<dbReference type="PANTHER" id="PTHR10937">
    <property type="entry name" value="GLUCOSAMINE--FRUCTOSE-6-PHOSPHATE AMINOTRANSFERASE, ISOMERIZING"/>
    <property type="match status" value="1"/>
</dbReference>
<dbReference type="GO" id="GO:0006002">
    <property type="term" value="P:fructose 6-phosphate metabolic process"/>
    <property type="evidence" value="ECO:0007669"/>
    <property type="project" value="TreeGrafter"/>
</dbReference>
<dbReference type="AlphaFoldDB" id="A0A381RPQ7"/>
<organism evidence="2">
    <name type="scientific">marine metagenome</name>
    <dbReference type="NCBI Taxonomy" id="408172"/>
    <lineage>
        <taxon>unclassified sequences</taxon>
        <taxon>metagenomes</taxon>
        <taxon>ecological metagenomes</taxon>
    </lineage>
</organism>
<feature type="domain" description="SIS" evidence="1">
    <location>
        <begin position="27"/>
        <end position="162"/>
    </location>
</feature>
<dbReference type="Pfam" id="PF01380">
    <property type="entry name" value="SIS"/>
    <property type="match status" value="1"/>
</dbReference>
<reference evidence="2" key="1">
    <citation type="submission" date="2018-05" db="EMBL/GenBank/DDBJ databases">
        <authorList>
            <person name="Lanie J.A."/>
            <person name="Ng W.-L."/>
            <person name="Kazmierczak K.M."/>
            <person name="Andrzejewski T.M."/>
            <person name="Davidsen T.M."/>
            <person name="Wayne K.J."/>
            <person name="Tettelin H."/>
            <person name="Glass J.I."/>
            <person name="Rusch D."/>
            <person name="Podicherti R."/>
            <person name="Tsui H.-C.T."/>
            <person name="Winkler M.E."/>
        </authorList>
    </citation>
    <scope>NUCLEOTIDE SEQUENCE</scope>
</reference>
<dbReference type="EMBL" id="UINC01002184">
    <property type="protein sequence ID" value="SUZ93882.1"/>
    <property type="molecule type" value="Genomic_DNA"/>
</dbReference>
<dbReference type="InterPro" id="IPR046348">
    <property type="entry name" value="SIS_dom_sf"/>
</dbReference>
<dbReference type="SUPFAM" id="SSF53697">
    <property type="entry name" value="SIS domain"/>
    <property type="match status" value="1"/>
</dbReference>
<dbReference type="PROSITE" id="PS51464">
    <property type="entry name" value="SIS"/>
    <property type="match status" value="1"/>
</dbReference>
<dbReference type="InterPro" id="IPR024713">
    <property type="entry name" value="Fructosamine_deglycase_FrlB"/>
</dbReference>
<name>A0A381RPQ7_9ZZZZ</name>
<dbReference type="InterPro" id="IPR035488">
    <property type="entry name" value="FrlB_SIS"/>
</dbReference>
<proteinExistence type="predicted"/>
<sequence>VFNFNEDRFVKVIEDALSLRVDVEKTIDDLYDRGFENLFLIGVGGTYAHFLPMKYISETLSTMPVHVVQAAEFILQGNKHFSKDSLCVFCSRSGDTKEIVKAITFCNKAGATTLSFVCNSGTPVCELSKHHFVSFAEDDHLAECIYLEMYPVIFRLLKNRGEFVGYDKMFAQINSITPYLVKAKEQTEEMAKSLAKHHRDTDYHMVVGSGAVWGEAYDYAMCILEEMQWIKTKSIHAGEYFHGTIELTEEDTSIILLYGEDATRPLMDRVYNFAIKISKEVAVFDTRTVELPVDEKYRQYLSPLVIYTMLERFSCHLEKERNHPLTTRRFYRQLQY</sequence>
<dbReference type="Gene3D" id="3.40.50.10490">
    <property type="entry name" value="Glucose-6-phosphate isomerase like protein, domain 1"/>
    <property type="match status" value="2"/>
</dbReference>
<dbReference type="GO" id="GO:0097367">
    <property type="term" value="F:carbohydrate derivative binding"/>
    <property type="evidence" value="ECO:0007669"/>
    <property type="project" value="InterPro"/>
</dbReference>
<evidence type="ECO:0000313" key="2">
    <source>
        <dbReference type="EMBL" id="SUZ93882.1"/>
    </source>
</evidence>
<protein>
    <recommendedName>
        <fullName evidence="1">SIS domain-containing protein</fullName>
    </recommendedName>
</protein>
<accession>A0A381RPQ7</accession>
<dbReference type="GO" id="GO:0006487">
    <property type="term" value="P:protein N-linked glycosylation"/>
    <property type="evidence" value="ECO:0007669"/>
    <property type="project" value="TreeGrafter"/>
</dbReference>
<gene>
    <name evidence="2" type="ORF">METZ01_LOCUS46736</name>
</gene>
<dbReference type="GO" id="GO:0006047">
    <property type="term" value="P:UDP-N-acetylglucosamine metabolic process"/>
    <property type="evidence" value="ECO:0007669"/>
    <property type="project" value="TreeGrafter"/>
</dbReference>
<dbReference type="PIRSF" id="PIRSF009290">
    <property type="entry name" value="FrlB"/>
    <property type="match status" value="1"/>
</dbReference>
<dbReference type="InterPro" id="IPR001347">
    <property type="entry name" value="SIS_dom"/>
</dbReference>